<evidence type="ECO:0000313" key="2">
    <source>
        <dbReference type="Proteomes" id="UP000236327"/>
    </source>
</evidence>
<keyword evidence="2" id="KW-1185">Reference proteome</keyword>
<accession>A0A2K2G3Q1</accession>
<proteinExistence type="predicted"/>
<gene>
    <name evidence="1" type="ORF">A8V01_15020</name>
</gene>
<evidence type="ECO:0000313" key="1">
    <source>
        <dbReference type="EMBL" id="PNU05664.1"/>
    </source>
</evidence>
<reference evidence="1 2" key="1">
    <citation type="submission" date="2016-05" db="EMBL/GenBank/DDBJ databases">
        <title>Complete genome sequence of Novosphingobium guangzhouense SA925(T).</title>
        <authorList>
            <person name="Sha S."/>
        </authorList>
    </citation>
    <scope>NUCLEOTIDE SEQUENCE [LARGE SCALE GENOMIC DNA]</scope>
    <source>
        <strain evidence="1 2">SA925</strain>
    </source>
</reference>
<dbReference type="EMBL" id="LYMM01000023">
    <property type="protein sequence ID" value="PNU05664.1"/>
    <property type="molecule type" value="Genomic_DNA"/>
</dbReference>
<name>A0A2K2G3Q1_9SPHN</name>
<sequence>MDLIEHAARALAYERTSEDWDDLPPMLQECLKRDVRTVLTALLNAAPDLDDPGEKLVGDDHSRSADSTDIIAVGQTMTG</sequence>
<dbReference type="AlphaFoldDB" id="A0A2K2G3Q1"/>
<protein>
    <submittedName>
        <fullName evidence="1">Uncharacterized protein</fullName>
    </submittedName>
</protein>
<dbReference type="Proteomes" id="UP000236327">
    <property type="component" value="Unassembled WGS sequence"/>
</dbReference>
<organism evidence="1 2">
    <name type="scientific">Novosphingobium guangzhouense</name>
    <dbReference type="NCBI Taxonomy" id="1850347"/>
    <lineage>
        <taxon>Bacteria</taxon>
        <taxon>Pseudomonadati</taxon>
        <taxon>Pseudomonadota</taxon>
        <taxon>Alphaproteobacteria</taxon>
        <taxon>Sphingomonadales</taxon>
        <taxon>Sphingomonadaceae</taxon>
        <taxon>Novosphingobium</taxon>
    </lineage>
</organism>
<comment type="caution">
    <text evidence="1">The sequence shown here is derived from an EMBL/GenBank/DDBJ whole genome shotgun (WGS) entry which is preliminary data.</text>
</comment>
<dbReference type="RefSeq" id="WP_103095086.1">
    <property type="nucleotide sequence ID" value="NZ_LYMM01000023.1"/>
</dbReference>